<sequence length="482" mass="50810">MSTFLTPGVEHEPRPHRRGLFGSHSGTTESEDRRVLSGALPVRHRIVIADIGLGENLGSDALAGMSAAVGERRPGGVIAWDLAGEATGHGAAAQIAEDIEALVAPECDPRALSHYVDTRPEGHDALGADASLQDRRAVEDVLTVLTHHRQTVVVHARSDEPYFATMIDDADSIVVPIPHSEAAALRVVALMDSLRGSGRDTWSDRIVVVKHDAVHPGSRSGSTDLRRMLGDAGVRTVLDVPSTSDSDADVRRAWSHVAAVVMRTRGPVRPIVPDAHPGLHADDRSPSFDSTTATLRARSADARPSRRSGRLPAFAALGALLVAGGLGTAVMMQRAPADSAPVPVAAAGVGVGADTADRPASAAPPIDPARASGPAVIVSYDDLYYRDRDAAAAAALWDLSDTAGVDATVADLQRSIDAVDPAIRHRIDVAPTSDPLVFDAVLTLTVPDGREFRYDQQFTVREDDDGFAIVRKIDCTGVCPTP</sequence>
<feature type="region of interest" description="Disordered" evidence="1">
    <location>
        <begin position="269"/>
        <end position="291"/>
    </location>
</feature>
<feature type="region of interest" description="Disordered" evidence="1">
    <location>
        <begin position="1"/>
        <end position="34"/>
    </location>
</feature>
<dbReference type="Pfam" id="PF26527">
    <property type="entry name" value="DUF8176"/>
    <property type="match status" value="1"/>
</dbReference>
<evidence type="ECO:0000256" key="1">
    <source>
        <dbReference type="SAM" id="MobiDB-lite"/>
    </source>
</evidence>
<dbReference type="Proteomes" id="UP000703038">
    <property type="component" value="Unassembled WGS sequence"/>
</dbReference>
<reference evidence="3 4" key="1">
    <citation type="submission" date="2021-01" db="EMBL/GenBank/DDBJ databases">
        <title>Genomics of switchgrass bacterial isolates.</title>
        <authorList>
            <person name="Shade A."/>
        </authorList>
    </citation>
    <scope>NUCLEOTIDE SEQUENCE [LARGE SCALE GENOMIC DNA]</scope>
    <source>
        <strain evidence="3 4">PvP111</strain>
    </source>
</reference>
<gene>
    <name evidence="3" type="ORF">JOE42_002444</name>
</gene>
<protein>
    <recommendedName>
        <fullName evidence="2">DUF8176 domain-containing protein</fullName>
    </recommendedName>
</protein>
<comment type="caution">
    <text evidence="3">The sequence shown here is derived from an EMBL/GenBank/DDBJ whole genome shotgun (WGS) entry which is preliminary data.</text>
</comment>
<evidence type="ECO:0000313" key="4">
    <source>
        <dbReference type="Proteomes" id="UP000703038"/>
    </source>
</evidence>
<name>A0ABS2KWQ3_9NOCA</name>
<evidence type="ECO:0000313" key="3">
    <source>
        <dbReference type="EMBL" id="MBM7415711.1"/>
    </source>
</evidence>
<accession>A0ABS2KWQ3</accession>
<dbReference type="RefSeq" id="WP_204868700.1">
    <property type="nucleotide sequence ID" value="NZ_JAFBBK010000001.1"/>
</dbReference>
<organism evidence="3 4">
    <name type="scientific">Rhodococcoides corynebacterioides</name>
    <dbReference type="NCBI Taxonomy" id="53972"/>
    <lineage>
        <taxon>Bacteria</taxon>
        <taxon>Bacillati</taxon>
        <taxon>Actinomycetota</taxon>
        <taxon>Actinomycetes</taxon>
        <taxon>Mycobacteriales</taxon>
        <taxon>Nocardiaceae</taxon>
        <taxon>Rhodococcoides</taxon>
    </lineage>
</organism>
<feature type="domain" description="DUF8176" evidence="2">
    <location>
        <begin position="370"/>
        <end position="470"/>
    </location>
</feature>
<proteinExistence type="predicted"/>
<keyword evidence="4" id="KW-1185">Reference proteome</keyword>
<dbReference type="EMBL" id="JAFBBK010000001">
    <property type="protein sequence ID" value="MBM7415711.1"/>
    <property type="molecule type" value="Genomic_DNA"/>
</dbReference>
<feature type="compositionally biased region" description="Basic and acidic residues" evidence="1">
    <location>
        <begin position="277"/>
        <end position="286"/>
    </location>
</feature>
<evidence type="ECO:0000259" key="2">
    <source>
        <dbReference type="Pfam" id="PF26527"/>
    </source>
</evidence>
<dbReference type="InterPro" id="IPR058489">
    <property type="entry name" value="DUF8176"/>
</dbReference>